<dbReference type="CDD" id="cd07377">
    <property type="entry name" value="WHTH_GntR"/>
    <property type="match status" value="1"/>
</dbReference>
<dbReference type="SMART" id="SM00345">
    <property type="entry name" value="HTH_GNTR"/>
    <property type="match status" value="1"/>
</dbReference>
<dbReference type="Gene3D" id="1.10.10.10">
    <property type="entry name" value="Winged helix-like DNA-binding domain superfamily/Winged helix DNA-binding domain"/>
    <property type="match status" value="1"/>
</dbReference>
<dbReference type="Pfam" id="PF00392">
    <property type="entry name" value="GntR"/>
    <property type="match status" value="1"/>
</dbReference>
<evidence type="ECO:0000313" key="6">
    <source>
        <dbReference type="Proteomes" id="UP000295807"/>
    </source>
</evidence>
<feature type="domain" description="HTH gntR-type" evidence="4">
    <location>
        <begin position="9"/>
        <end position="77"/>
    </location>
</feature>
<dbReference type="InterPro" id="IPR036388">
    <property type="entry name" value="WH-like_DNA-bd_sf"/>
</dbReference>
<protein>
    <submittedName>
        <fullName evidence="5">GntR family transcriptional regulator</fullName>
    </submittedName>
</protein>
<dbReference type="PRINTS" id="PR00035">
    <property type="entry name" value="HTHGNTR"/>
</dbReference>
<evidence type="ECO:0000259" key="4">
    <source>
        <dbReference type="PROSITE" id="PS50949"/>
    </source>
</evidence>
<dbReference type="InterPro" id="IPR028978">
    <property type="entry name" value="Chorismate_lyase_/UTRA_dom_sf"/>
</dbReference>
<dbReference type="InterPro" id="IPR011663">
    <property type="entry name" value="UTRA"/>
</dbReference>
<dbReference type="Pfam" id="PF07702">
    <property type="entry name" value="UTRA"/>
    <property type="match status" value="1"/>
</dbReference>
<dbReference type="PANTHER" id="PTHR44846">
    <property type="entry name" value="MANNOSYL-D-GLYCERATE TRANSPORT/METABOLISM SYSTEM REPRESSOR MNGR-RELATED"/>
    <property type="match status" value="1"/>
</dbReference>
<evidence type="ECO:0000256" key="1">
    <source>
        <dbReference type="ARBA" id="ARBA00023015"/>
    </source>
</evidence>
<dbReference type="GO" id="GO:0003677">
    <property type="term" value="F:DNA binding"/>
    <property type="evidence" value="ECO:0007669"/>
    <property type="project" value="UniProtKB-KW"/>
</dbReference>
<evidence type="ECO:0000313" key="5">
    <source>
        <dbReference type="EMBL" id="TCS87716.1"/>
    </source>
</evidence>
<dbReference type="EMBL" id="SMAD01000004">
    <property type="protein sequence ID" value="TCS87716.1"/>
    <property type="molecule type" value="Genomic_DNA"/>
</dbReference>
<dbReference type="RefSeq" id="WP_225975294.1">
    <property type="nucleotide sequence ID" value="NZ_CP042432.1"/>
</dbReference>
<name>A0A4R3KSG1_9SPHI</name>
<dbReference type="PANTHER" id="PTHR44846:SF1">
    <property type="entry name" value="MANNOSYL-D-GLYCERATE TRANSPORT_METABOLISM SYSTEM REPRESSOR MNGR-RELATED"/>
    <property type="match status" value="1"/>
</dbReference>
<comment type="caution">
    <text evidence="5">The sequence shown here is derived from an EMBL/GenBank/DDBJ whole genome shotgun (WGS) entry which is preliminary data.</text>
</comment>
<evidence type="ECO:0000256" key="2">
    <source>
        <dbReference type="ARBA" id="ARBA00023125"/>
    </source>
</evidence>
<gene>
    <name evidence="5" type="ORF">EDD80_10463</name>
</gene>
<dbReference type="InterPro" id="IPR036390">
    <property type="entry name" value="WH_DNA-bd_sf"/>
</dbReference>
<dbReference type="GO" id="GO:0003700">
    <property type="term" value="F:DNA-binding transcription factor activity"/>
    <property type="evidence" value="ECO:0007669"/>
    <property type="project" value="InterPro"/>
</dbReference>
<dbReference type="Proteomes" id="UP000295807">
    <property type="component" value="Unassembled WGS sequence"/>
</dbReference>
<keyword evidence="2" id="KW-0238">DNA-binding</keyword>
<dbReference type="AlphaFoldDB" id="A0A4R3KSG1"/>
<keyword evidence="6" id="KW-1185">Reference proteome</keyword>
<dbReference type="SMART" id="SM00866">
    <property type="entry name" value="UTRA"/>
    <property type="match status" value="1"/>
</dbReference>
<dbReference type="Gene3D" id="3.40.1410.10">
    <property type="entry name" value="Chorismate lyase-like"/>
    <property type="match status" value="1"/>
</dbReference>
<evidence type="ECO:0000256" key="3">
    <source>
        <dbReference type="ARBA" id="ARBA00023163"/>
    </source>
</evidence>
<dbReference type="SUPFAM" id="SSF64288">
    <property type="entry name" value="Chorismate lyase-like"/>
    <property type="match status" value="1"/>
</dbReference>
<keyword evidence="3" id="KW-0804">Transcription</keyword>
<dbReference type="PROSITE" id="PS50949">
    <property type="entry name" value="HTH_GNTR"/>
    <property type="match status" value="1"/>
</dbReference>
<accession>A0A4R3KSG1</accession>
<dbReference type="SUPFAM" id="SSF46785">
    <property type="entry name" value="Winged helix' DNA-binding domain"/>
    <property type="match status" value="1"/>
</dbReference>
<organism evidence="5 6">
    <name type="scientific">Anseongella ginsenosidimutans</name>
    <dbReference type="NCBI Taxonomy" id="496056"/>
    <lineage>
        <taxon>Bacteria</taxon>
        <taxon>Pseudomonadati</taxon>
        <taxon>Bacteroidota</taxon>
        <taxon>Sphingobacteriia</taxon>
        <taxon>Sphingobacteriales</taxon>
        <taxon>Sphingobacteriaceae</taxon>
        <taxon>Anseongella</taxon>
    </lineage>
</organism>
<proteinExistence type="predicted"/>
<sequence>MQIDHTSPVPLHKQIEVLIRSLVESGDYDGGKLLPREEELARKFGVSRNTVRQGIYKLVLEGLLVRKKGVGTMVAPRTITTHLDEWHSFTEEMSRRGIKVRNYLVDIQSEAAPQGVSELFQVQKNAELFKLERLRGDENGPFVYFISWFHPRVPLSGTEDFTRPLYKLFEEKFSIFPTSSHEELKAVKASEKVAAYLGIEENTPVLFRKRTVFDTGNRIIEYNLGYYRSDKFAYSINIRRNS</sequence>
<dbReference type="GO" id="GO:0045892">
    <property type="term" value="P:negative regulation of DNA-templated transcription"/>
    <property type="evidence" value="ECO:0007669"/>
    <property type="project" value="TreeGrafter"/>
</dbReference>
<dbReference type="InterPro" id="IPR050679">
    <property type="entry name" value="Bact_HTH_transcr_reg"/>
</dbReference>
<reference evidence="5 6" key="1">
    <citation type="submission" date="2019-03" db="EMBL/GenBank/DDBJ databases">
        <title>Genomic Encyclopedia of Type Strains, Phase IV (KMG-IV): sequencing the most valuable type-strain genomes for metagenomic binning, comparative biology and taxonomic classification.</title>
        <authorList>
            <person name="Goeker M."/>
        </authorList>
    </citation>
    <scope>NUCLEOTIDE SEQUENCE [LARGE SCALE GENOMIC DNA]</scope>
    <source>
        <strain evidence="5 6">DSM 21100</strain>
    </source>
</reference>
<dbReference type="InterPro" id="IPR000524">
    <property type="entry name" value="Tscrpt_reg_HTH_GntR"/>
</dbReference>
<keyword evidence="1" id="KW-0805">Transcription regulation</keyword>